<organism evidence="1 2">
    <name type="scientific">Microbacterium oryzae</name>
    <dbReference type="NCBI Taxonomy" id="743009"/>
    <lineage>
        <taxon>Bacteria</taxon>
        <taxon>Bacillati</taxon>
        <taxon>Actinomycetota</taxon>
        <taxon>Actinomycetes</taxon>
        <taxon>Micrococcales</taxon>
        <taxon>Microbacteriaceae</taxon>
        <taxon>Microbacterium</taxon>
    </lineage>
</organism>
<dbReference type="Gene3D" id="3.90.550.10">
    <property type="entry name" value="Spore Coat Polysaccharide Biosynthesis Protein SpsA, Chain A"/>
    <property type="match status" value="1"/>
</dbReference>
<dbReference type="SUPFAM" id="SSF53448">
    <property type="entry name" value="Nucleotide-diphospho-sugar transferases"/>
    <property type="match status" value="1"/>
</dbReference>
<dbReference type="Proteomes" id="UP000422989">
    <property type="component" value="Chromosome"/>
</dbReference>
<dbReference type="AlphaFoldDB" id="A0A6I6DPB4"/>
<dbReference type="OrthoDB" id="7432283at2"/>
<dbReference type="RefSeq" id="WP_156241094.1">
    <property type="nucleotide sequence ID" value="NZ_BAAAZL010000002.1"/>
</dbReference>
<sequence length="341" mass="37561">MTDAAGAAHVAAPIAAEYILPLRWSSDEGLEELTSYLRRLRAWVDVTVVDGSDAGHFAAHARAWRGLVRHVPVTVADGANGKVRGVLTGIGMARHEAIVIADDDVRYERESLAAVVGGLATADLVRPQNHFAPLPWHARWDTARTLINRGLGWDYPGTYGVRRSILEATGGYDADVLFENLELERTVRAAGGRVRDRPDILVLRRPPSARHFLSQRVRQAYDSFAQPWRLALEAAILPVLILLFRRPRALLGMAVVLMVVAERGRRRDGGRAVFPAATLLWVPAWLLERGIATWAAVFLRLGGGVQYAGRRLPRAAHSVRAIRRRAMLRDGSIATGPRMPS</sequence>
<reference evidence="1 2" key="1">
    <citation type="submission" date="2018-09" db="EMBL/GenBank/DDBJ databases">
        <title>Whole genome sequencing of Microbacterium oryzae strain MB-10T.</title>
        <authorList>
            <person name="Das S.K."/>
        </authorList>
    </citation>
    <scope>NUCLEOTIDE SEQUENCE [LARGE SCALE GENOMIC DNA]</scope>
    <source>
        <strain evidence="1 2">MB-10</strain>
    </source>
</reference>
<name>A0A6I6DPB4_9MICO</name>
<dbReference type="KEGG" id="moj:D7D94_02680"/>
<keyword evidence="1" id="KW-0808">Transferase</keyword>
<accession>A0A6I6DPB4</accession>
<evidence type="ECO:0000313" key="2">
    <source>
        <dbReference type="Proteomes" id="UP000422989"/>
    </source>
</evidence>
<proteinExistence type="predicted"/>
<gene>
    <name evidence="1" type="ORF">D7D94_02680</name>
</gene>
<keyword evidence="2" id="KW-1185">Reference proteome</keyword>
<dbReference type="InterPro" id="IPR029044">
    <property type="entry name" value="Nucleotide-diphossugar_trans"/>
</dbReference>
<dbReference type="GO" id="GO:0016740">
    <property type="term" value="F:transferase activity"/>
    <property type="evidence" value="ECO:0007669"/>
    <property type="project" value="UniProtKB-KW"/>
</dbReference>
<protein>
    <submittedName>
        <fullName evidence="1">Glycosyltransferase family 2 protein</fullName>
    </submittedName>
</protein>
<evidence type="ECO:0000313" key="1">
    <source>
        <dbReference type="EMBL" id="QGU26692.1"/>
    </source>
</evidence>
<dbReference type="EMBL" id="CP032550">
    <property type="protein sequence ID" value="QGU26692.1"/>
    <property type="molecule type" value="Genomic_DNA"/>
</dbReference>